<evidence type="ECO:0000256" key="3">
    <source>
        <dbReference type="ARBA" id="ARBA00023125"/>
    </source>
</evidence>
<dbReference type="InterPro" id="IPR000847">
    <property type="entry name" value="LysR_HTH_N"/>
</dbReference>
<dbReference type="EMBL" id="FLUO01000001">
    <property type="protein sequence ID" value="SBW09512.1"/>
    <property type="molecule type" value="Genomic_DNA"/>
</dbReference>
<protein>
    <submittedName>
        <fullName evidence="6">Putative DNA-binding transcriptional regulator</fullName>
    </submittedName>
</protein>
<keyword evidence="2" id="KW-0805">Transcription regulation</keyword>
<proteinExistence type="inferred from homology"/>
<dbReference type="InterPro" id="IPR036390">
    <property type="entry name" value="WH_DNA-bd_sf"/>
</dbReference>
<dbReference type="CDD" id="cd08451">
    <property type="entry name" value="PBP2_BudR"/>
    <property type="match status" value="1"/>
</dbReference>
<dbReference type="InterPro" id="IPR037410">
    <property type="entry name" value="BudR_PBP2"/>
</dbReference>
<dbReference type="AlphaFoldDB" id="A0A212KCX3"/>
<dbReference type="SUPFAM" id="SSF53850">
    <property type="entry name" value="Periplasmic binding protein-like II"/>
    <property type="match status" value="1"/>
</dbReference>
<evidence type="ECO:0000256" key="4">
    <source>
        <dbReference type="ARBA" id="ARBA00023163"/>
    </source>
</evidence>
<gene>
    <name evidence="6" type="primary">ynfL</name>
    <name evidence="6" type="ORF">KL86APRO_12611</name>
</gene>
<dbReference type="InterPro" id="IPR005119">
    <property type="entry name" value="LysR_subst-bd"/>
</dbReference>
<keyword evidence="3 6" id="KW-0238">DNA-binding</keyword>
<name>A0A212KCX3_9PROT</name>
<dbReference type="PANTHER" id="PTHR30346">
    <property type="entry name" value="TRANSCRIPTIONAL DUAL REGULATOR HCAR-RELATED"/>
    <property type="match status" value="1"/>
</dbReference>
<dbReference type="Gene3D" id="3.40.190.10">
    <property type="entry name" value="Periplasmic binding protein-like II"/>
    <property type="match status" value="2"/>
</dbReference>
<organism evidence="6">
    <name type="scientific">uncultured Alphaproteobacteria bacterium</name>
    <dbReference type="NCBI Taxonomy" id="91750"/>
    <lineage>
        <taxon>Bacteria</taxon>
        <taxon>Pseudomonadati</taxon>
        <taxon>Pseudomonadota</taxon>
        <taxon>Alphaproteobacteria</taxon>
        <taxon>environmental samples</taxon>
    </lineage>
</organism>
<feature type="domain" description="HTH lysR-type" evidence="5">
    <location>
        <begin position="1"/>
        <end position="58"/>
    </location>
</feature>
<dbReference type="InterPro" id="IPR036388">
    <property type="entry name" value="WH-like_DNA-bd_sf"/>
</dbReference>
<dbReference type="GO" id="GO:0003700">
    <property type="term" value="F:DNA-binding transcription factor activity"/>
    <property type="evidence" value="ECO:0007669"/>
    <property type="project" value="InterPro"/>
</dbReference>
<accession>A0A212KCX3</accession>
<dbReference type="Gene3D" id="1.10.10.10">
    <property type="entry name" value="Winged helix-like DNA-binding domain superfamily/Winged helix DNA-binding domain"/>
    <property type="match status" value="1"/>
</dbReference>
<evidence type="ECO:0000313" key="6">
    <source>
        <dbReference type="EMBL" id="SBW09512.1"/>
    </source>
</evidence>
<dbReference type="PANTHER" id="PTHR30346:SF30">
    <property type="entry name" value="SMALL NEUTRAL PROTEASE REGULATORY PROTEIN"/>
    <property type="match status" value="1"/>
</dbReference>
<dbReference type="Pfam" id="PF00126">
    <property type="entry name" value="HTH_1"/>
    <property type="match status" value="1"/>
</dbReference>
<reference evidence="6" key="1">
    <citation type="submission" date="2016-04" db="EMBL/GenBank/DDBJ databases">
        <authorList>
            <person name="Evans L.H."/>
            <person name="Alamgir A."/>
            <person name="Owens N."/>
            <person name="Weber N.D."/>
            <person name="Virtaneva K."/>
            <person name="Barbian K."/>
            <person name="Babar A."/>
            <person name="Rosenke K."/>
        </authorList>
    </citation>
    <scope>NUCLEOTIDE SEQUENCE</scope>
    <source>
        <strain evidence="6">86</strain>
    </source>
</reference>
<dbReference type="PROSITE" id="PS50931">
    <property type="entry name" value="HTH_LYSR"/>
    <property type="match status" value="1"/>
</dbReference>
<dbReference type="GO" id="GO:0032993">
    <property type="term" value="C:protein-DNA complex"/>
    <property type="evidence" value="ECO:0007669"/>
    <property type="project" value="TreeGrafter"/>
</dbReference>
<evidence type="ECO:0000256" key="1">
    <source>
        <dbReference type="ARBA" id="ARBA00009437"/>
    </source>
</evidence>
<sequence>MELRHLRYFLAVAEEHNFTRAAERLGIGQPPLSQQIRSLENEVGTMLFHRLPHGAELTESGKAFLDPARAAIAAAERARLSAQRAARGEIGTLRVGFTGSGAFTPLVPSLIRAFRRAYPDVEVELVELNSEKLMTRLAREEVDIAFLRPALADPEGLRLLRFPDEPMVAALPALHPLADHDRVALADLAEQPFVFYPRTIGLGLYDEVYRACQRVGFSPRLVQEAPQIASVVNLVAAEMGVSIVPRSMSQVRVPGVVFRDFAGDAPVARHACAMRRAETAPAARNFWAMVAAARPGP</sequence>
<comment type="similarity">
    <text evidence="1">Belongs to the LysR transcriptional regulatory family.</text>
</comment>
<evidence type="ECO:0000259" key="5">
    <source>
        <dbReference type="PROSITE" id="PS50931"/>
    </source>
</evidence>
<dbReference type="GO" id="GO:0003677">
    <property type="term" value="F:DNA binding"/>
    <property type="evidence" value="ECO:0007669"/>
    <property type="project" value="UniProtKB-KW"/>
</dbReference>
<dbReference type="PRINTS" id="PR00039">
    <property type="entry name" value="HTHLYSR"/>
</dbReference>
<dbReference type="SUPFAM" id="SSF46785">
    <property type="entry name" value="Winged helix' DNA-binding domain"/>
    <property type="match status" value="1"/>
</dbReference>
<keyword evidence="4" id="KW-0804">Transcription</keyword>
<dbReference type="FunFam" id="1.10.10.10:FF:000001">
    <property type="entry name" value="LysR family transcriptional regulator"/>
    <property type="match status" value="1"/>
</dbReference>
<evidence type="ECO:0000256" key="2">
    <source>
        <dbReference type="ARBA" id="ARBA00023015"/>
    </source>
</evidence>
<dbReference type="Pfam" id="PF03466">
    <property type="entry name" value="LysR_substrate"/>
    <property type="match status" value="1"/>
</dbReference>